<dbReference type="PANTHER" id="PTHR34387">
    <property type="entry name" value="SLR1258 PROTEIN"/>
    <property type="match status" value="1"/>
</dbReference>
<feature type="signal peptide" evidence="1">
    <location>
        <begin position="1"/>
        <end position="19"/>
    </location>
</feature>
<feature type="chain" id="PRO_5019026752" description="Secreted protein" evidence="1">
    <location>
        <begin position="20"/>
        <end position="235"/>
    </location>
</feature>
<dbReference type="PANTHER" id="PTHR34387:SF1">
    <property type="entry name" value="PERIPLASMIC IMMUNOGENIC PROTEIN"/>
    <property type="match status" value="1"/>
</dbReference>
<gene>
    <name evidence="2" type="ORF">BC643_4182</name>
</gene>
<dbReference type="Gene3D" id="3.30.70.2970">
    <property type="entry name" value="Protein of unknown function (DUF541), domain 2"/>
    <property type="match status" value="1"/>
</dbReference>
<dbReference type="AlphaFoldDB" id="A0A419VWF3"/>
<evidence type="ECO:0000256" key="1">
    <source>
        <dbReference type="SAM" id="SignalP"/>
    </source>
</evidence>
<comment type="caution">
    <text evidence="2">The sequence shown here is derived from an EMBL/GenBank/DDBJ whole genome shotgun (WGS) entry which is preliminary data.</text>
</comment>
<evidence type="ECO:0008006" key="4">
    <source>
        <dbReference type="Google" id="ProtNLM"/>
    </source>
</evidence>
<proteinExistence type="predicted"/>
<dbReference type="Proteomes" id="UP000283387">
    <property type="component" value="Unassembled WGS sequence"/>
</dbReference>
<sequence length="235" mass="26861">MKTIYALLAFLLISPFVKAQTTVNPLESTPYIEVTGDGEMEVIPDEIYLQFTLQERYEGRSKSDLNKLESELKKKLSAAGFDIKNLSLADASSDYVTIKRKQKDVLASKDYQMKIATTDELARLWDILDNVKAENAFISRVDHSQMEELKKEVKIMAVKNAKEKADYLLGALDEQTGKILFLQERESYVQPYVRKTMATMTMMDESADTAPMKEPEIGFQKIKLNYKVFARFAIQ</sequence>
<organism evidence="2 3">
    <name type="scientific">Mangrovibacterium diazotrophicum</name>
    <dbReference type="NCBI Taxonomy" id="1261403"/>
    <lineage>
        <taxon>Bacteria</taxon>
        <taxon>Pseudomonadati</taxon>
        <taxon>Bacteroidota</taxon>
        <taxon>Bacteroidia</taxon>
        <taxon>Marinilabiliales</taxon>
        <taxon>Prolixibacteraceae</taxon>
        <taxon>Mangrovibacterium</taxon>
    </lineage>
</organism>
<evidence type="ECO:0000313" key="3">
    <source>
        <dbReference type="Proteomes" id="UP000283387"/>
    </source>
</evidence>
<dbReference type="InterPro" id="IPR007497">
    <property type="entry name" value="SIMPL/DUF541"/>
</dbReference>
<reference evidence="2 3" key="1">
    <citation type="submission" date="2018-09" db="EMBL/GenBank/DDBJ databases">
        <title>Genomic Encyclopedia of Archaeal and Bacterial Type Strains, Phase II (KMG-II): from individual species to whole genera.</title>
        <authorList>
            <person name="Goeker M."/>
        </authorList>
    </citation>
    <scope>NUCLEOTIDE SEQUENCE [LARGE SCALE GENOMIC DNA]</scope>
    <source>
        <strain evidence="2 3">DSM 27148</strain>
    </source>
</reference>
<dbReference type="Gene3D" id="3.30.110.170">
    <property type="entry name" value="Protein of unknown function (DUF541), domain 1"/>
    <property type="match status" value="1"/>
</dbReference>
<accession>A0A419VWF3</accession>
<dbReference type="GO" id="GO:0006974">
    <property type="term" value="P:DNA damage response"/>
    <property type="evidence" value="ECO:0007669"/>
    <property type="project" value="TreeGrafter"/>
</dbReference>
<dbReference type="Pfam" id="PF04402">
    <property type="entry name" value="SIMPL"/>
    <property type="match status" value="1"/>
</dbReference>
<evidence type="ECO:0000313" key="2">
    <source>
        <dbReference type="EMBL" id="RKD86489.1"/>
    </source>
</evidence>
<dbReference type="InterPro" id="IPR052022">
    <property type="entry name" value="26kDa_periplasmic_antigen"/>
</dbReference>
<keyword evidence="1" id="KW-0732">Signal</keyword>
<name>A0A419VWF3_9BACT</name>
<keyword evidence="3" id="KW-1185">Reference proteome</keyword>
<dbReference type="RefSeq" id="WP_120275181.1">
    <property type="nucleotide sequence ID" value="NZ_RAPN01000004.1"/>
</dbReference>
<dbReference type="OrthoDB" id="1118849at2"/>
<dbReference type="EMBL" id="RAPN01000004">
    <property type="protein sequence ID" value="RKD86489.1"/>
    <property type="molecule type" value="Genomic_DNA"/>
</dbReference>
<protein>
    <recommendedName>
        <fullName evidence="4">Secreted protein</fullName>
    </recommendedName>
</protein>